<dbReference type="EMBL" id="CADCXU010023045">
    <property type="protein sequence ID" value="CAB0010507.1"/>
    <property type="molecule type" value="Genomic_DNA"/>
</dbReference>
<organism evidence="2 3">
    <name type="scientific">Nesidiocoris tenuis</name>
    <dbReference type="NCBI Taxonomy" id="355587"/>
    <lineage>
        <taxon>Eukaryota</taxon>
        <taxon>Metazoa</taxon>
        <taxon>Ecdysozoa</taxon>
        <taxon>Arthropoda</taxon>
        <taxon>Hexapoda</taxon>
        <taxon>Insecta</taxon>
        <taxon>Pterygota</taxon>
        <taxon>Neoptera</taxon>
        <taxon>Paraneoptera</taxon>
        <taxon>Hemiptera</taxon>
        <taxon>Heteroptera</taxon>
        <taxon>Panheteroptera</taxon>
        <taxon>Cimicomorpha</taxon>
        <taxon>Miridae</taxon>
        <taxon>Dicyphina</taxon>
        <taxon>Nesidiocoris</taxon>
    </lineage>
</organism>
<feature type="compositionally biased region" description="Basic and acidic residues" evidence="1">
    <location>
        <begin position="22"/>
        <end position="31"/>
    </location>
</feature>
<gene>
    <name evidence="2" type="ORF">NTEN_LOCUS15550</name>
</gene>
<evidence type="ECO:0000313" key="3">
    <source>
        <dbReference type="Proteomes" id="UP000479000"/>
    </source>
</evidence>
<accession>A0A6H5H3H4</accession>
<protein>
    <submittedName>
        <fullName evidence="2">Uncharacterized protein</fullName>
    </submittedName>
</protein>
<dbReference type="Proteomes" id="UP000479000">
    <property type="component" value="Unassembled WGS sequence"/>
</dbReference>
<proteinExistence type="predicted"/>
<feature type="region of interest" description="Disordered" evidence="1">
    <location>
        <begin position="1"/>
        <end position="52"/>
    </location>
</feature>
<evidence type="ECO:0000256" key="1">
    <source>
        <dbReference type="SAM" id="MobiDB-lite"/>
    </source>
</evidence>
<name>A0A6H5H3H4_9HEMI</name>
<evidence type="ECO:0000313" key="2">
    <source>
        <dbReference type="EMBL" id="CAB0010507.1"/>
    </source>
</evidence>
<keyword evidence="3" id="KW-1185">Reference proteome</keyword>
<reference evidence="2 3" key="1">
    <citation type="submission" date="2020-02" db="EMBL/GenBank/DDBJ databases">
        <authorList>
            <person name="Ferguson B K."/>
        </authorList>
    </citation>
    <scope>NUCLEOTIDE SEQUENCE [LARGE SCALE GENOMIC DNA]</scope>
</reference>
<sequence>MAAPEDSTIESVNAGGSGVSSRGDHASDRLMARRGGKVPPNGAVRGRYGRQTQVEPFLRFPQQTNTSTRDYTTCGSQPVTIATAGLKSPGVEDSIVKSSGPAMTAPRRLRIKPLMPP</sequence>
<dbReference type="AlphaFoldDB" id="A0A6H5H3H4"/>